<keyword evidence="8" id="KW-1185">Reference proteome</keyword>
<dbReference type="InterPro" id="IPR011011">
    <property type="entry name" value="Znf_FYVE_PHD"/>
</dbReference>
<gene>
    <name evidence="9" type="primary">LOC105044011</name>
</gene>
<dbReference type="SUPFAM" id="SSF46689">
    <property type="entry name" value="Homeodomain-like"/>
    <property type="match status" value="1"/>
</dbReference>
<dbReference type="PROSITE" id="PS50090">
    <property type="entry name" value="MYB_LIKE"/>
    <property type="match status" value="1"/>
</dbReference>
<dbReference type="AlphaFoldDB" id="A0A6I9R3Z8"/>
<feature type="region of interest" description="Disordered" evidence="5">
    <location>
        <begin position="234"/>
        <end position="306"/>
    </location>
</feature>
<evidence type="ECO:0000313" key="9">
    <source>
        <dbReference type="RefSeq" id="XP_010920081.1"/>
    </source>
</evidence>
<dbReference type="InParanoid" id="A0A6I9R3Z8"/>
<feature type="domain" description="Myb-like" evidence="7">
    <location>
        <begin position="728"/>
        <end position="789"/>
    </location>
</feature>
<reference evidence="9" key="1">
    <citation type="submission" date="2025-08" db="UniProtKB">
        <authorList>
            <consortium name="RefSeq"/>
        </authorList>
    </citation>
    <scope>IDENTIFICATION</scope>
</reference>
<dbReference type="Gene3D" id="3.30.40.10">
    <property type="entry name" value="Zinc/RING finger domain, C3HC4 (zinc finger)"/>
    <property type="match status" value="1"/>
</dbReference>
<keyword evidence="2 4" id="KW-0863">Zinc-finger</keyword>
<protein>
    <submittedName>
        <fullName evidence="9">Uncharacterized protein LOC105044011 isoform X1</fullName>
    </submittedName>
</protein>
<evidence type="ECO:0000256" key="4">
    <source>
        <dbReference type="PROSITE-ProRule" id="PRU00146"/>
    </source>
</evidence>
<dbReference type="GeneID" id="105044011"/>
<organism evidence="8 9">
    <name type="scientific">Elaeis guineensis var. tenera</name>
    <name type="common">Oil palm</name>
    <dbReference type="NCBI Taxonomy" id="51953"/>
    <lineage>
        <taxon>Eukaryota</taxon>
        <taxon>Viridiplantae</taxon>
        <taxon>Streptophyta</taxon>
        <taxon>Embryophyta</taxon>
        <taxon>Tracheophyta</taxon>
        <taxon>Spermatophyta</taxon>
        <taxon>Magnoliopsida</taxon>
        <taxon>Liliopsida</taxon>
        <taxon>Arecaceae</taxon>
        <taxon>Arecoideae</taxon>
        <taxon>Cocoseae</taxon>
        <taxon>Elaeidinae</taxon>
        <taxon>Elaeis</taxon>
    </lineage>
</organism>
<proteinExistence type="predicted"/>
<dbReference type="PANTHER" id="PTHR47863:SF4">
    <property type="entry name" value="RING_FYVE_PHD ZINC FINGER SUPERFAMILY PROTEIN"/>
    <property type="match status" value="1"/>
</dbReference>
<dbReference type="OrthoDB" id="785443at2759"/>
<evidence type="ECO:0000313" key="8">
    <source>
        <dbReference type="Proteomes" id="UP000504607"/>
    </source>
</evidence>
<evidence type="ECO:0000256" key="3">
    <source>
        <dbReference type="ARBA" id="ARBA00022833"/>
    </source>
</evidence>
<feature type="compositionally biased region" description="Polar residues" evidence="5">
    <location>
        <begin position="272"/>
        <end position="281"/>
    </location>
</feature>
<accession>A0A6I9R3Z8</accession>
<dbReference type="InterPro" id="IPR009057">
    <property type="entry name" value="Homeodomain-like_sf"/>
</dbReference>
<sequence length="799" mass="87650">MATELLPWHWIVETLAQVEELDASILETIICRDPDFSKNAPEIVRERVALRYLEKLVPSSSASGVPSTSASFRANEPAVDVLKKVAGLCKLEKDKDKLHAPDLHQFILQKKASLPKSSLQLQLSSTLEGHSQLLSSLKEPSGLCIHSRADCLRCSIDDDNQRAKKLRLSRKDAEIQSPKQRSPVTAHDGGTVTLQEDYPGSAQHVNKRNVSDGERINFSSGEIEPLIQTLAASAPDGGKFNLKQDSSRLGKGGEIQPLRQTSAAPPSDRNDVNLQKDSSGLGQHLPKQNMPDAGSSHLHQDIGSTGGDTIQLLKDYSSLQNASSDRSTKNVNPASGKTDLFSGVPSVMPEASSDSDGACDVPSDFNLCDVFDNEKHRLLTSQSLANHDSVTGDWTEQGLCIKCDNGGQLLSCSASGCSIGVHESCLGPFVKVEKTGLFYCPFCSFRRAAIAYCKAREKLSSAKNALSAFLGKDPIPGHRKEQSSPKVHRETSQADVAGNLSHQSAVPHADKLNVSFSTAQEEHQQLEVAKVCDKAKLCSKQMDNPSGVEGCDVSHNPVENKHDKMFKKVSFPDSEDADTIINVENELGNNSEHVWVAEHQQPTEPQEGIDNGNLPCEDRDTSTGVHAHDVSKAKQNSNIDSADDHLQTQHLKNQGQVEAFLDHDTGHKSPSPQTSEKHRESRRQHAAVGEACHTQGTVGDQSWNKVSPGKNLKYRSRPKRYSNPIIPSGRRKKLAWTVQEEEALKDAVQKFSVNSDGTLPWTKILEFGRRVFHKTRQPGDLKDKWRNIQIKEGLRTRKT</sequence>
<dbReference type="KEGG" id="egu:105044011"/>
<dbReference type="FunCoup" id="A0A6I9R3Z8">
    <property type="interactions" value="172"/>
</dbReference>
<feature type="region of interest" description="Disordered" evidence="5">
    <location>
        <begin position="662"/>
        <end position="726"/>
    </location>
</feature>
<keyword evidence="3" id="KW-0862">Zinc</keyword>
<feature type="domain" description="PHD-type" evidence="6">
    <location>
        <begin position="397"/>
        <end position="446"/>
    </location>
</feature>
<feature type="compositionally biased region" description="Polar residues" evidence="5">
    <location>
        <begin position="694"/>
        <end position="705"/>
    </location>
</feature>
<dbReference type="CDD" id="cd11660">
    <property type="entry name" value="SANT_TRF"/>
    <property type="match status" value="1"/>
</dbReference>
<dbReference type="PROSITE" id="PS50016">
    <property type="entry name" value="ZF_PHD_2"/>
    <property type="match status" value="1"/>
</dbReference>
<dbReference type="SMART" id="SM00249">
    <property type="entry name" value="PHD"/>
    <property type="match status" value="1"/>
</dbReference>
<dbReference type="Gene3D" id="1.10.10.60">
    <property type="entry name" value="Homeodomain-like"/>
    <property type="match status" value="1"/>
</dbReference>
<dbReference type="PANTHER" id="PTHR47863">
    <property type="entry name" value="RING/FYVE/PHD ZINC FINGER SUPERFAMILY PROTEIN"/>
    <property type="match status" value="1"/>
</dbReference>
<dbReference type="InterPro" id="IPR001005">
    <property type="entry name" value="SANT/Myb"/>
</dbReference>
<feature type="region of interest" description="Disordered" evidence="5">
    <location>
        <begin position="167"/>
        <end position="213"/>
    </location>
</feature>
<dbReference type="RefSeq" id="XP_010920081.1">
    <property type="nucleotide sequence ID" value="XM_010921779.3"/>
</dbReference>
<feature type="region of interest" description="Disordered" evidence="5">
    <location>
        <begin position="321"/>
        <end position="344"/>
    </location>
</feature>
<evidence type="ECO:0000256" key="5">
    <source>
        <dbReference type="SAM" id="MobiDB-lite"/>
    </source>
</evidence>
<dbReference type="InterPro" id="IPR001965">
    <property type="entry name" value="Znf_PHD"/>
</dbReference>
<feature type="region of interest" description="Disordered" evidence="5">
    <location>
        <begin position="602"/>
        <end position="626"/>
    </location>
</feature>
<dbReference type="InterPro" id="IPR019787">
    <property type="entry name" value="Znf_PHD-finger"/>
</dbReference>
<evidence type="ECO:0000259" key="7">
    <source>
        <dbReference type="PROSITE" id="PS50090"/>
    </source>
</evidence>
<dbReference type="SMART" id="SM00717">
    <property type="entry name" value="SANT"/>
    <property type="match status" value="1"/>
</dbReference>
<evidence type="ECO:0000256" key="1">
    <source>
        <dbReference type="ARBA" id="ARBA00022723"/>
    </source>
</evidence>
<feature type="compositionally biased region" description="Basic and acidic residues" evidence="5">
    <location>
        <begin position="616"/>
        <end position="626"/>
    </location>
</feature>
<keyword evidence="1" id="KW-0479">Metal-binding</keyword>
<dbReference type="InterPro" id="IPR013083">
    <property type="entry name" value="Znf_RING/FYVE/PHD"/>
</dbReference>
<dbReference type="Proteomes" id="UP000504607">
    <property type="component" value="Chromosome 4"/>
</dbReference>
<evidence type="ECO:0000256" key="2">
    <source>
        <dbReference type="ARBA" id="ARBA00022771"/>
    </source>
</evidence>
<dbReference type="GO" id="GO:0008270">
    <property type="term" value="F:zinc ion binding"/>
    <property type="evidence" value="ECO:0007669"/>
    <property type="project" value="UniProtKB-KW"/>
</dbReference>
<evidence type="ECO:0000259" key="6">
    <source>
        <dbReference type="PROSITE" id="PS50016"/>
    </source>
</evidence>
<name>A0A6I9R3Z8_ELAGV</name>
<dbReference type="SUPFAM" id="SSF57903">
    <property type="entry name" value="FYVE/PHD zinc finger"/>
    <property type="match status" value="1"/>
</dbReference>
<feature type="compositionally biased region" description="Polar residues" evidence="5">
    <location>
        <begin position="321"/>
        <end position="335"/>
    </location>
</feature>